<organism evidence="1 2">
    <name type="scientific">Sulfidibacter corallicola</name>
    <dbReference type="NCBI Taxonomy" id="2818388"/>
    <lineage>
        <taxon>Bacteria</taxon>
        <taxon>Pseudomonadati</taxon>
        <taxon>Acidobacteriota</taxon>
        <taxon>Holophagae</taxon>
        <taxon>Acanthopleuribacterales</taxon>
        <taxon>Acanthopleuribacteraceae</taxon>
        <taxon>Sulfidibacter</taxon>
    </lineage>
</organism>
<dbReference type="AlphaFoldDB" id="A0A8A4TSR0"/>
<dbReference type="InterPro" id="IPR011042">
    <property type="entry name" value="6-blade_b-propeller_TolB-like"/>
</dbReference>
<dbReference type="Gene3D" id="2.120.10.30">
    <property type="entry name" value="TolB, C-terminal domain"/>
    <property type="match status" value="1"/>
</dbReference>
<reference evidence="1" key="1">
    <citation type="submission" date="2021-03" db="EMBL/GenBank/DDBJ databases">
        <title>Acanthopleuribacteraceae sp. M133.</title>
        <authorList>
            <person name="Wang G."/>
        </authorList>
    </citation>
    <scope>NUCLEOTIDE SEQUENCE</scope>
    <source>
        <strain evidence="1">M133</strain>
    </source>
</reference>
<name>A0A8A4TSR0_SULCO</name>
<evidence type="ECO:0000313" key="1">
    <source>
        <dbReference type="EMBL" id="QTD52986.1"/>
    </source>
</evidence>
<sequence>MFLVIAILSLSTISDLPPSAPGAYRQHYEAGIKACRAGQRADFLKHTLKAHLLNPNHFGSRYNLAVAYAVNDLPAKAVSILRSIAATGFHMDPTKEPSFASLIDREDFIAVRAAFERNGHPIHHATTAITLPQKDLYPEGIAYDDRDGHFYISSVFHRKVVKCRPDGSATDWITPGRDGLWSAMGLAIDRSRDLLWVASSAVDQTANLAKRDKGKSGLFAFSLKDATLERKAILSRRGRSYNLGDLTLAEDGTVYCGDGAGNTLYVLKPGASKLESLVRSAHFRSIQGLALSADGTRLYVADYSHGLFAVDLARRSVQPLAHPQSYLSVGCDGLVRHGNRLIGIQNGIRPHRVVAWTLGTDGTSLARQTVLEANNPEFDEPTLGTMVGTDYYFVATSQWGKYGKDHKPLPLEDLAEIQIMRIPLKDP</sequence>
<dbReference type="EMBL" id="CP071793">
    <property type="protein sequence ID" value="QTD52986.1"/>
    <property type="molecule type" value="Genomic_DNA"/>
</dbReference>
<dbReference type="Proteomes" id="UP000663929">
    <property type="component" value="Chromosome"/>
</dbReference>
<keyword evidence="2" id="KW-1185">Reference proteome</keyword>
<accession>A0A8A4TSR0</accession>
<evidence type="ECO:0008006" key="3">
    <source>
        <dbReference type="Google" id="ProtNLM"/>
    </source>
</evidence>
<evidence type="ECO:0000313" key="2">
    <source>
        <dbReference type="Proteomes" id="UP000663929"/>
    </source>
</evidence>
<proteinExistence type="predicted"/>
<dbReference type="RefSeq" id="WP_237383084.1">
    <property type="nucleotide sequence ID" value="NZ_CP071793.1"/>
</dbReference>
<dbReference type="SUPFAM" id="SSF63829">
    <property type="entry name" value="Calcium-dependent phosphotriesterase"/>
    <property type="match status" value="1"/>
</dbReference>
<protein>
    <recommendedName>
        <fullName evidence="3">SMP-30/Gluconolactonase/LRE-like region domain-containing protein</fullName>
    </recommendedName>
</protein>
<dbReference type="KEGG" id="scor:J3U87_11030"/>
<gene>
    <name evidence="1" type="ORF">J3U87_11030</name>
</gene>